<proteinExistence type="predicted"/>
<sequence>MPQCLRCGNTSNFGSSRLPNTTPWVNGAVSALVGNFSGEEVNYLENMGTTLENSEQAFAHPERYFDTCSACGSTDIIWP</sequence>
<name>A0A3G1L0Q9_FORW1</name>
<dbReference type="EMBL" id="CP017634">
    <property type="protein sequence ID" value="ATW28353.1"/>
    <property type="molecule type" value="Genomic_DNA"/>
</dbReference>
<dbReference type="RefSeq" id="WP_148133277.1">
    <property type="nucleotide sequence ID" value="NZ_CP017634.1"/>
</dbReference>
<accession>A0A3G1L0Q9</accession>
<gene>
    <name evidence="1" type="ORF">DCMF_04245</name>
</gene>
<protein>
    <submittedName>
        <fullName evidence="1">Uncharacterized protein</fullName>
    </submittedName>
</protein>
<reference evidence="1 2" key="1">
    <citation type="submission" date="2016-10" db="EMBL/GenBank/DDBJ databases">
        <title>Complete Genome Sequence of Peptococcaceae strain DCMF.</title>
        <authorList>
            <person name="Edwards R.J."/>
            <person name="Holland S.I."/>
            <person name="Deshpande N.P."/>
            <person name="Wong Y.K."/>
            <person name="Ertan H."/>
            <person name="Manefield M."/>
            <person name="Russell T.L."/>
            <person name="Lee M.J."/>
        </authorList>
    </citation>
    <scope>NUCLEOTIDE SEQUENCE [LARGE SCALE GENOMIC DNA]</scope>
    <source>
        <strain evidence="1 2">DCMF</strain>
    </source>
</reference>
<dbReference type="KEGG" id="fwa:DCMF_04245"/>
<organism evidence="1 2">
    <name type="scientific">Formimonas warabiya</name>
    <dbReference type="NCBI Taxonomy" id="1761012"/>
    <lineage>
        <taxon>Bacteria</taxon>
        <taxon>Bacillati</taxon>
        <taxon>Bacillota</taxon>
        <taxon>Clostridia</taxon>
        <taxon>Eubacteriales</taxon>
        <taxon>Peptococcaceae</taxon>
        <taxon>Candidatus Formimonas</taxon>
    </lineage>
</organism>
<dbReference type="AlphaFoldDB" id="A0A3G1L0Q9"/>
<evidence type="ECO:0000313" key="2">
    <source>
        <dbReference type="Proteomes" id="UP000323521"/>
    </source>
</evidence>
<evidence type="ECO:0000313" key="1">
    <source>
        <dbReference type="EMBL" id="ATW28353.1"/>
    </source>
</evidence>
<dbReference type="OrthoDB" id="1787247at2"/>
<keyword evidence="2" id="KW-1185">Reference proteome</keyword>
<dbReference type="Proteomes" id="UP000323521">
    <property type="component" value="Chromosome"/>
</dbReference>